<evidence type="ECO:0000259" key="10">
    <source>
        <dbReference type="PROSITE" id="PS51669"/>
    </source>
</evidence>
<dbReference type="InterPro" id="IPR006656">
    <property type="entry name" value="Mopterin_OxRdtase"/>
</dbReference>
<keyword evidence="7" id="KW-0560">Oxidoreductase</keyword>
<dbReference type="InterPro" id="IPR006657">
    <property type="entry name" value="MoPterin_dinucl-bd_dom"/>
</dbReference>
<evidence type="ECO:0000256" key="3">
    <source>
        <dbReference type="ARBA" id="ARBA00022485"/>
    </source>
</evidence>
<dbReference type="InterPro" id="IPR006311">
    <property type="entry name" value="TAT_signal"/>
</dbReference>
<dbReference type="Pfam" id="PF00384">
    <property type="entry name" value="Molybdopterin"/>
    <property type="match status" value="1"/>
</dbReference>
<keyword evidence="6" id="KW-0732">Signal</keyword>
<dbReference type="GO" id="GO:0046872">
    <property type="term" value="F:metal ion binding"/>
    <property type="evidence" value="ECO:0007669"/>
    <property type="project" value="UniProtKB-KW"/>
</dbReference>
<keyword evidence="12" id="KW-1185">Reference proteome</keyword>
<comment type="cofactor">
    <cofactor evidence="1">
        <name>Mo-bis(molybdopterin guanine dinucleotide)</name>
        <dbReference type="ChEBI" id="CHEBI:60539"/>
    </cofactor>
</comment>
<gene>
    <name evidence="11" type="ORF">ADH67_11885</name>
</gene>
<dbReference type="Proteomes" id="UP000214610">
    <property type="component" value="Unassembled WGS sequence"/>
</dbReference>
<dbReference type="Gene3D" id="3.40.228.10">
    <property type="entry name" value="Dimethylsulfoxide Reductase, domain 2"/>
    <property type="match status" value="2"/>
</dbReference>
<proteinExistence type="inferred from homology"/>
<dbReference type="GO" id="GO:0043546">
    <property type="term" value="F:molybdopterin cofactor binding"/>
    <property type="evidence" value="ECO:0007669"/>
    <property type="project" value="InterPro"/>
</dbReference>
<comment type="caution">
    <text evidence="11">The sequence shown here is derived from an EMBL/GenBank/DDBJ whole genome shotgun (WGS) entry which is preliminary data.</text>
</comment>
<sequence length="900" mass="101143">MELSKLTRRSFNKVAAFSSAVLSLGALSSGLKEAKAAPVQIKNAEQDETKIIKTNCRACIFNCGVLAHVRNGRVVKLEGNPEYPMTKGSMCAKGLSGLNALYHPNRNKYPMIRVGERGENKWKRISWDEAIDTIAKKLMETREKYGAESVFCSTGGGGNPAFRSIARFCNIFGTPNWYEPGCAQCYLPRTLAYGIMYGGPSTSIADESALEIYVPNTPMKSFVCWGTDPSYSCPAGGGRALAELRARGVKSVSIDPRFTPDAAKADVWLPIRPGTDVALMLTWINYIIEHKLYDQDFVMHWTNLPYLVNTKTKMFLRPNEIVEGGNPKDYVVWDTKTGSPKVMPYPWDDNLSPALEGTFEYKGQQYKTGFTLLKEQAAPYTIEKAAEICWLVPEKIVEAIKIFADGPSGIALGVATDQFPNSVEAAMGSVILNGLMGYVEKPGTMMQRFPSGGTAPAGSLAPRAQHCLPHEQLLKRLGGTEFKGLLQWDAASPTAILNAILTEKPYPLKVWLERSGNKFNVLGNASSWEPAIKKLDFVVHMYMYPTSFSTYADMLLPTTEWLETNMLIDCMNYVFARQAVTHTYETVDETLIWSWILRRCAELGHEGCQKALDPEFMGAELPLWKTMEELLDAKLKRHNVTWKEVKEGKNPIQYMPMEKWAQYYVYKKINPKTNLPLGFHTPSKKLELYGEVFINLGRTGMPYVKKPLPAASKDYSPLPFYMEPSESPNRKIAKKYPLVMTNGRLPMYHHGTLRNNPISREIYPLPEIWVNPADAKKYGVAQGDWTWVENDRGKIRAKCRVTEGIPEGIVYQERFWNPETLNTPTRGWKEMNVNVLTKNTPPFNDVVGTYTLRGFQVKISKADKGPDGVWSKPEDFKVWMPSNNVSETSVPTYPEHGSKK</sequence>
<evidence type="ECO:0000256" key="6">
    <source>
        <dbReference type="ARBA" id="ARBA00022729"/>
    </source>
</evidence>
<dbReference type="PANTHER" id="PTHR43742">
    <property type="entry name" value="TRIMETHYLAMINE-N-OXIDE REDUCTASE"/>
    <property type="match status" value="1"/>
</dbReference>
<dbReference type="InterPro" id="IPR050612">
    <property type="entry name" value="Prok_Mopterin_Oxidored"/>
</dbReference>
<feature type="domain" description="4Fe-4S Mo/W bis-MGD-type" evidence="10">
    <location>
        <begin position="49"/>
        <end position="105"/>
    </location>
</feature>
<dbReference type="InterPro" id="IPR006963">
    <property type="entry name" value="Mopterin_OxRdtase_4Fe-4S_dom"/>
</dbReference>
<accession>A0A227KAD1</accession>
<dbReference type="GeneID" id="78361846"/>
<dbReference type="Pfam" id="PF04879">
    <property type="entry name" value="Molybdop_Fe4S4"/>
    <property type="match status" value="1"/>
</dbReference>
<dbReference type="Gene3D" id="3.40.50.740">
    <property type="match status" value="2"/>
</dbReference>
<dbReference type="RefSeq" id="WP_066593711.1">
    <property type="nucleotide sequence ID" value="NZ_CAJTBZ010000043.1"/>
</dbReference>
<organism evidence="11 12">
    <name type="scientific">Turicimonas muris</name>
    <dbReference type="NCBI Taxonomy" id="1796652"/>
    <lineage>
        <taxon>Bacteria</taxon>
        <taxon>Pseudomonadati</taxon>
        <taxon>Pseudomonadota</taxon>
        <taxon>Betaproteobacteria</taxon>
        <taxon>Burkholderiales</taxon>
        <taxon>Sutterellaceae</taxon>
        <taxon>Turicimonas</taxon>
    </lineage>
</organism>
<evidence type="ECO:0000256" key="2">
    <source>
        <dbReference type="ARBA" id="ARBA00010312"/>
    </source>
</evidence>
<name>A0A227KAD1_9BURK</name>
<keyword evidence="4" id="KW-0500">Molybdenum</keyword>
<evidence type="ECO:0000256" key="8">
    <source>
        <dbReference type="ARBA" id="ARBA00023004"/>
    </source>
</evidence>
<keyword evidence="8" id="KW-0408">Iron</keyword>
<dbReference type="GO" id="GO:0016491">
    <property type="term" value="F:oxidoreductase activity"/>
    <property type="evidence" value="ECO:0007669"/>
    <property type="project" value="UniProtKB-KW"/>
</dbReference>
<reference evidence="12" key="1">
    <citation type="submission" date="2017-05" db="EMBL/GenBank/DDBJ databases">
        <title>Improved OligoMM genomes.</title>
        <authorList>
            <person name="Garzetti D."/>
        </authorList>
    </citation>
    <scope>NUCLEOTIDE SEQUENCE [LARGE SCALE GENOMIC DNA]</scope>
    <source>
        <strain evidence="12">YL45</strain>
    </source>
</reference>
<keyword evidence="9" id="KW-0411">Iron-sulfur</keyword>
<comment type="similarity">
    <text evidence="2">Belongs to the prokaryotic molybdopterin-containing oxidoreductase family.</text>
</comment>
<dbReference type="Pfam" id="PF01568">
    <property type="entry name" value="Molydop_binding"/>
    <property type="match status" value="1"/>
</dbReference>
<dbReference type="Gene3D" id="2.20.25.90">
    <property type="entry name" value="ADC-like domains"/>
    <property type="match status" value="1"/>
</dbReference>
<dbReference type="SUPFAM" id="SSF53706">
    <property type="entry name" value="Formate dehydrogenase/DMSO reductase, domains 1-3"/>
    <property type="match status" value="1"/>
</dbReference>
<keyword evidence="5" id="KW-0479">Metal-binding</keyword>
<evidence type="ECO:0000313" key="12">
    <source>
        <dbReference type="Proteomes" id="UP000214610"/>
    </source>
</evidence>
<dbReference type="PANTHER" id="PTHR43742:SF9">
    <property type="entry name" value="TETRATHIONATE REDUCTASE SUBUNIT A"/>
    <property type="match status" value="1"/>
</dbReference>
<dbReference type="PROSITE" id="PS51318">
    <property type="entry name" value="TAT"/>
    <property type="match status" value="1"/>
</dbReference>
<dbReference type="Gene3D" id="2.40.40.20">
    <property type="match status" value="1"/>
</dbReference>
<evidence type="ECO:0000256" key="4">
    <source>
        <dbReference type="ARBA" id="ARBA00022505"/>
    </source>
</evidence>
<evidence type="ECO:0000256" key="1">
    <source>
        <dbReference type="ARBA" id="ARBA00001942"/>
    </source>
</evidence>
<evidence type="ECO:0000313" key="11">
    <source>
        <dbReference type="EMBL" id="OXE44423.1"/>
    </source>
</evidence>
<dbReference type="InterPro" id="IPR009010">
    <property type="entry name" value="Asp_de-COase-like_dom_sf"/>
</dbReference>
<dbReference type="GO" id="GO:0051539">
    <property type="term" value="F:4 iron, 4 sulfur cluster binding"/>
    <property type="evidence" value="ECO:0007669"/>
    <property type="project" value="UniProtKB-KW"/>
</dbReference>
<evidence type="ECO:0000256" key="7">
    <source>
        <dbReference type="ARBA" id="ARBA00023002"/>
    </source>
</evidence>
<keyword evidence="3" id="KW-0004">4Fe-4S</keyword>
<dbReference type="SMART" id="SM00926">
    <property type="entry name" value="Molybdop_Fe4S4"/>
    <property type="match status" value="1"/>
</dbReference>
<protein>
    <submittedName>
        <fullName evidence="11">Molybdopterin oxidoreductase</fullName>
    </submittedName>
</protein>
<dbReference type="SUPFAM" id="SSF50692">
    <property type="entry name" value="ADC-like"/>
    <property type="match status" value="1"/>
</dbReference>
<dbReference type="EMBL" id="NHMP01000011">
    <property type="protein sequence ID" value="OXE44423.1"/>
    <property type="molecule type" value="Genomic_DNA"/>
</dbReference>
<evidence type="ECO:0000256" key="9">
    <source>
        <dbReference type="ARBA" id="ARBA00023014"/>
    </source>
</evidence>
<evidence type="ECO:0000256" key="5">
    <source>
        <dbReference type="ARBA" id="ARBA00022723"/>
    </source>
</evidence>
<dbReference type="PROSITE" id="PS51669">
    <property type="entry name" value="4FE4S_MOW_BIS_MGD"/>
    <property type="match status" value="1"/>
</dbReference>
<dbReference type="AlphaFoldDB" id="A0A227KAD1"/>